<dbReference type="PANTHER" id="PTHR44757:SF2">
    <property type="entry name" value="BIOFILM ARCHITECTURE MAINTENANCE PROTEIN MBAA"/>
    <property type="match status" value="1"/>
</dbReference>
<feature type="domain" description="PAC" evidence="3">
    <location>
        <begin position="118"/>
        <end position="168"/>
    </location>
</feature>
<dbReference type="Proteomes" id="UP001589645">
    <property type="component" value="Unassembled WGS sequence"/>
</dbReference>
<dbReference type="CDD" id="cd01948">
    <property type="entry name" value="EAL"/>
    <property type="match status" value="1"/>
</dbReference>
<dbReference type="Pfam" id="PF00990">
    <property type="entry name" value="GGDEF"/>
    <property type="match status" value="1"/>
</dbReference>
<sequence length="591" mass="68127">MNNKAHQNWANSQLPAQPNSSTDTNEVSDLSGFPLSGAELDLLMDNHFKHLVDVFNDGIFYMADCEQMFYYNPTFYAQFGIQSGHTSFQKWLELVHPEDRLLLQRRVALHTSTEGKRLSTEYRVKRTDGQYIWVQGTAVTRIKDDQRFLIGCHRDISDKKTMESYIQKAAFVDTESGLSNTNKLHIDIDDINSTDEEHYSLLYIQIEDVKNYLNIYGQQILQNLLNHLIATLNRCPDTFIDVYRVHSDDFAILVKGLYENKDIHQLGERILHSYRKAVDLEGHLYGKDMNIGIYPNFDKSLSATELVKIAARTCKFAGENNFSNIAIYVDSTKNKVDRHFYIEQQLKKAIDDKQLTVKFQPIVNAQTNKIASFEALVRWRSKEWGEIYPDEFIAVAEKKGLIVELGYLVFEKACHFIKEYQKRHQRQVTVNINISVLQILNNHFPHEVRRMAELEGVAASNIILELTETIILDGNQKAIRQLIKLSDYGFRLSLDDFGSGYSSLHSFFDLPLSQIKVDKNMAWKSLTNPATAEYLRFITQLCRSYNVDIVIEGVENAEMHHKFANMGVAYLQGYWYSKPLSLASASRYTEV</sequence>
<dbReference type="SUPFAM" id="SSF55785">
    <property type="entry name" value="PYP-like sensor domain (PAS domain)"/>
    <property type="match status" value="1"/>
</dbReference>
<evidence type="ECO:0000259" key="2">
    <source>
        <dbReference type="PROSITE" id="PS50112"/>
    </source>
</evidence>
<dbReference type="SUPFAM" id="SSF55073">
    <property type="entry name" value="Nucleotide cyclase"/>
    <property type="match status" value="1"/>
</dbReference>
<comment type="caution">
    <text evidence="6">The sequence shown here is derived from an EMBL/GenBank/DDBJ whole genome shotgun (WGS) entry which is preliminary data.</text>
</comment>
<proteinExistence type="predicted"/>
<reference evidence="6 7" key="1">
    <citation type="submission" date="2024-09" db="EMBL/GenBank/DDBJ databases">
        <authorList>
            <person name="Sun Q."/>
            <person name="Mori K."/>
        </authorList>
    </citation>
    <scope>NUCLEOTIDE SEQUENCE [LARGE SCALE GENOMIC DNA]</scope>
    <source>
        <strain evidence="6 7">CECT 8064</strain>
    </source>
</reference>
<dbReference type="NCBIfam" id="TIGR00229">
    <property type="entry name" value="sensory_box"/>
    <property type="match status" value="1"/>
</dbReference>
<dbReference type="InterPro" id="IPR001633">
    <property type="entry name" value="EAL_dom"/>
</dbReference>
<dbReference type="InterPro" id="IPR013655">
    <property type="entry name" value="PAS_fold_3"/>
</dbReference>
<dbReference type="Pfam" id="PF00563">
    <property type="entry name" value="EAL"/>
    <property type="match status" value="1"/>
</dbReference>
<name>A0ABV5HQI9_9VIBR</name>
<dbReference type="InterPro" id="IPR035919">
    <property type="entry name" value="EAL_sf"/>
</dbReference>
<dbReference type="InterPro" id="IPR000014">
    <property type="entry name" value="PAS"/>
</dbReference>
<evidence type="ECO:0000259" key="5">
    <source>
        <dbReference type="PROSITE" id="PS50887"/>
    </source>
</evidence>
<dbReference type="RefSeq" id="WP_390194283.1">
    <property type="nucleotide sequence ID" value="NZ_JBHMEP010000004.1"/>
</dbReference>
<dbReference type="PROSITE" id="PS50113">
    <property type="entry name" value="PAC"/>
    <property type="match status" value="1"/>
</dbReference>
<dbReference type="InterPro" id="IPR029787">
    <property type="entry name" value="Nucleotide_cyclase"/>
</dbReference>
<dbReference type="InterPro" id="IPR000700">
    <property type="entry name" value="PAS-assoc_C"/>
</dbReference>
<dbReference type="InterPro" id="IPR000160">
    <property type="entry name" value="GGDEF_dom"/>
</dbReference>
<dbReference type="SUPFAM" id="SSF141868">
    <property type="entry name" value="EAL domain-like"/>
    <property type="match status" value="1"/>
</dbReference>
<feature type="domain" description="EAL" evidence="4">
    <location>
        <begin position="339"/>
        <end position="591"/>
    </location>
</feature>
<evidence type="ECO:0000259" key="3">
    <source>
        <dbReference type="PROSITE" id="PS50113"/>
    </source>
</evidence>
<evidence type="ECO:0000313" key="7">
    <source>
        <dbReference type="Proteomes" id="UP001589645"/>
    </source>
</evidence>
<dbReference type="SMART" id="SM00086">
    <property type="entry name" value="PAC"/>
    <property type="match status" value="1"/>
</dbReference>
<evidence type="ECO:0000259" key="4">
    <source>
        <dbReference type="PROSITE" id="PS50883"/>
    </source>
</evidence>
<dbReference type="PROSITE" id="PS50887">
    <property type="entry name" value="GGDEF"/>
    <property type="match status" value="1"/>
</dbReference>
<dbReference type="Gene3D" id="3.30.450.20">
    <property type="entry name" value="PAS domain"/>
    <property type="match status" value="1"/>
</dbReference>
<accession>A0ABV5HQI9</accession>
<dbReference type="Pfam" id="PF08447">
    <property type="entry name" value="PAS_3"/>
    <property type="match status" value="1"/>
</dbReference>
<dbReference type="InterPro" id="IPR052155">
    <property type="entry name" value="Biofilm_reg_signaling"/>
</dbReference>
<dbReference type="SMART" id="SM00267">
    <property type="entry name" value="GGDEF"/>
    <property type="match status" value="1"/>
</dbReference>
<dbReference type="EMBL" id="JBHMEP010000004">
    <property type="protein sequence ID" value="MFB9136240.1"/>
    <property type="molecule type" value="Genomic_DNA"/>
</dbReference>
<dbReference type="PROSITE" id="PS50112">
    <property type="entry name" value="PAS"/>
    <property type="match status" value="1"/>
</dbReference>
<evidence type="ECO:0000313" key="6">
    <source>
        <dbReference type="EMBL" id="MFB9136240.1"/>
    </source>
</evidence>
<protein>
    <submittedName>
        <fullName evidence="6">EAL domain-containing protein</fullName>
    </submittedName>
</protein>
<dbReference type="InterPro" id="IPR035965">
    <property type="entry name" value="PAS-like_dom_sf"/>
</dbReference>
<dbReference type="InterPro" id="IPR043128">
    <property type="entry name" value="Rev_trsase/Diguanyl_cyclase"/>
</dbReference>
<organism evidence="6 7">
    <name type="scientific">Vibrio olivae</name>
    <dbReference type="NCBI Taxonomy" id="1243002"/>
    <lineage>
        <taxon>Bacteria</taxon>
        <taxon>Pseudomonadati</taxon>
        <taxon>Pseudomonadota</taxon>
        <taxon>Gammaproteobacteria</taxon>
        <taxon>Vibrionales</taxon>
        <taxon>Vibrionaceae</taxon>
        <taxon>Vibrio</taxon>
    </lineage>
</organism>
<feature type="domain" description="PAS" evidence="2">
    <location>
        <begin position="44"/>
        <end position="116"/>
    </location>
</feature>
<feature type="domain" description="GGDEF" evidence="5">
    <location>
        <begin position="197"/>
        <end position="330"/>
    </location>
</feature>
<dbReference type="PANTHER" id="PTHR44757">
    <property type="entry name" value="DIGUANYLATE CYCLASE DGCP"/>
    <property type="match status" value="1"/>
</dbReference>
<gene>
    <name evidence="6" type="ORF">ACFFUV_14800</name>
</gene>
<dbReference type="Gene3D" id="3.20.20.450">
    <property type="entry name" value="EAL domain"/>
    <property type="match status" value="1"/>
</dbReference>
<feature type="region of interest" description="Disordered" evidence="1">
    <location>
        <begin position="1"/>
        <end position="28"/>
    </location>
</feature>
<dbReference type="CDD" id="cd00130">
    <property type="entry name" value="PAS"/>
    <property type="match status" value="1"/>
</dbReference>
<evidence type="ECO:0000256" key="1">
    <source>
        <dbReference type="SAM" id="MobiDB-lite"/>
    </source>
</evidence>
<dbReference type="InterPro" id="IPR001610">
    <property type="entry name" value="PAC"/>
</dbReference>
<dbReference type="Gene3D" id="3.30.70.270">
    <property type="match status" value="1"/>
</dbReference>
<dbReference type="SMART" id="SM00052">
    <property type="entry name" value="EAL"/>
    <property type="match status" value="1"/>
</dbReference>
<dbReference type="PROSITE" id="PS50883">
    <property type="entry name" value="EAL"/>
    <property type="match status" value="1"/>
</dbReference>
<keyword evidence="7" id="KW-1185">Reference proteome</keyword>